<feature type="compositionally biased region" description="Low complexity" evidence="1">
    <location>
        <begin position="178"/>
        <end position="190"/>
    </location>
</feature>
<comment type="caution">
    <text evidence="2">The sequence shown here is derived from an EMBL/GenBank/DDBJ whole genome shotgun (WGS) entry which is preliminary data.</text>
</comment>
<sequence length="287" mass="33690">MNYIQHLSSFLEMVKTDQRLTPQHISLYIALFYQWNRCFFQNPVAISRNEILIMSHIGSHHTYARCMKQLHEWKYIQYKPSFNPHKPSMVSLKIFKTEFQDNKVMVNDDPQNMVVGVKNSTGHMSKMRQLACQKWHRLRVKNGTHCVSKMTPIACQKCPPYINNTNNKTEKKEHEQKNSNLNSLNMKNQNPTPAPRCSVSKVSDVPPPIEHVKIYFLEKKFSDEEAEKFFNYFQSIGWLVGGRTKMRDWKAAARNWMLNVKKFAAQKKPQPPKSQIIDKNKSYDIPL</sequence>
<evidence type="ECO:0000256" key="1">
    <source>
        <dbReference type="SAM" id="MobiDB-lite"/>
    </source>
</evidence>
<protein>
    <submittedName>
        <fullName evidence="2">Uncharacterized protein</fullName>
    </submittedName>
</protein>
<proteinExistence type="predicted"/>
<feature type="compositionally biased region" description="Basic and acidic residues" evidence="1">
    <location>
        <begin position="276"/>
        <end position="287"/>
    </location>
</feature>
<feature type="region of interest" description="Disordered" evidence="1">
    <location>
        <begin position="265"/>
        <end position="287"/>
    </location>
</feature>
<dbReference type="Proteomes" id="UP000249239">
    <property type="component" value="Unassembled WGS sequence"/>
</dbReference>
<evidence type="ECO:0000313" key="3">
    <source>
        <dbReference type="Proteomes" id="UP000249239"/>
    </source>
</evidence>
<reference evidence="2 3" key="1">
    <citation type="submission" date="2018-06" db="EMBL/GenBank/DDBJ databases">
        <title>Genomic Encyclopedia of Archaeal and Bacterial Type Strains, Phase II (KMG-II): from individual species to whole genera.</title>
        <authorList>
            <person name="Goeker M."/>
        </authorList>
    </citation>
    <scope>NUCLEOTIDE SEQUENCE [LARGE SCALE GENOMIC DNA]</scope>
    <source>
        <strain evidence="2 3">DSM 6779</strain>
    </source>
</reference>
<evidence type="ECO:0000313" key="2">
    <source>
        <dbReference type="EMBL" id="PZX20099.1"/>
    </source>
</evidence>
<accession>A0A2W7QDY7</accession>
<dbReference type="AlphaFoldDB" id="A0A2W7QDY7"/>
<name>A0A2W7QDY7_9BACT</name>
<dbReference type="EMBL" id="QKZK01000003">
    <property type="protein sequence ID" value="PZX20099.1"/>
    <property type="molecule type" value="Genomic_DNA"/>
</dbReference>
<feature type="region of interest" description="Disordered" evidence="1">
    <location>
        <begin position="176"/>
        <end position="202"/>
    </location>
</feature>
<organism evidence="2 3">
    <name type="scientific">Breznakibacter xylanolyticus</name>
    <dbReference type="NCBI Taxonomy" id="990"/>
    <lineage>
        <taxon>Bacteria</taxon>
        <taxon>Pseudomonadati</taxon>
        <taxon>Bacteroidota</taxon>
        <taxon>Bacteroidia</taxon>
        <taxon>Marinilabiliales</taxon>
        <taxon>Marinilabiliaceae</taxon>
        <taxon>Breznakibacter</taxon>
    </lineage>
</organism>
<gene>
    <name evidence="2" type="ORF">LX69_00552</name>
</gene>
<keyword evidence="3" id="KW-1185">Reference proteome</keyword>